<dbReference type="PRINTS" id="PR01185">
    <property type="entry name" value="INTEGRINA"/>
</dbReference>
<dbReference type="PROSITE" id="PS51470">
    <property type="entry name" value="FG_GAP"/>
    <property type="match status" value="2"/>
</dbReference>
<evidence type="ECO:0000256" key="13">
    <source>
        <dbReference type="RuleBase" id="RU003762"/>
    </source>
</evidence>
<keyword evidence="3 13" id="KW-0812">Transmembrane</keyword>
<comment type="subcellular location">
    <subcellularLocation>
        <location evidence="1 13">Membrane</location>
        <topology evidence="1 13">Single-pass type I membrane protein</topology>
    </subcellularLocation>
</comment>
<evidence type="ECO:0000256" key="12">
    <source>
        <dbReference type="PROSITE-ProRule" id="PRU00803"/>
    </source>
</evidence>
<evidence type="ECO:0000256" key="6">
    <source>
        <dbReference type="ARBA" id="ARBA00022889"/>
    </source>
</evidence>
<feature type="repeat" description="FG-GAP" evidence="12">
    <location>
        <begin position="322"/>
        <end position="381"/>
    </location>
</feature>
<dbReference type="EMBL" id="JABFTP020000185">
    <property type="protein sequence ID" value="KAL3286144.1"/>
    <property type="molecule type" value="Genomic_DNA"/>
</dbReference>
<name>A0ABD2P550_9CUCU</name>
<feature type="signal peptide" evidence="13">
    <location>
        <begin position="1"/>
        <end position="21"/>
    </location>
</feature>
<evidence type="ECO:0000256" key="9">
    <source>
        <dbReference type="ARBA" id="ARBA00023136"/>
    </source>
</evidence>
<dbReference type="Gene3D" id="1.20.5.930">
    <property type="entry name" value="Bicelle-embedded integrin alpha(iib) transmembrane segment"/>
    <property type="match status" value="1"/>
</dbReference>
<keyword evidence="5" id="KW-0677">Repeat</keyword>
<dbReference type="PANTHER" id="PTHR23220:SF83">
    <property type="entry name" value="INTEGRIN ALPHA-PS3-RELATED"/>
    <property type="match status" value="1"/>
</dbReference>
<evidence type="ECO:0000256" key="2">
    <source>
        <dbReference type="ARBA" id="ARBA00008054"/>
    </source>
</evidence>
<organism evidence="15 16">
    <name type="scientific">Cryptolaemus montrouzieri</name>
    <dbReference type="NCBI Taxonomy" id="559131"/>
    <lineage>
        <taxon>Eukaryota</taxon>
        <taxon>Metazoa</taxon>
        <taxon>Ecdysozoa</taxon>
        <taxon>Arthropoda</taxon>
        <taxon>Hexapoda</taxon>
        <taxon>Insecta</taxon>
        <taxon>Pterygota</taxon>
        <taxon>Neoptera</taxon>
        <taxon>Endopterygota</taxon>
        <taxon>Coleoptera</taxon>
        <taxon>Polyphaga</taxon>
        <taxon>Cucujiformia</taxon>
        <taxon>Coccinelloidea</taxon>
        <taxon>Coccinellidae</taxon>
        <taxon>Scymninae</taxon>
        <taxon>Scymnini</taxon>
        <taxon>Cryptolaemus</taxon>
    </lineage>
</organism>
<evidence type="ECO:0000256" key="7">
    <source>
        <dbReference type="ARBA" id="ARBA00022989"/>
    </source>
</evidence>
<evidence type="ECO:0000313" key="15">
    <source>
        <dbReference type="EMBL" id="KAL3286144.1"/>
    </source>
</evidence>
<dbReference type="InterPro" id="IPR013519">
    <property type="entry name" value="Int_alpha_beta-p"/>
</dbReference>
<dbReference type="GO" id="GO:0007157">
    <property type="term" value="P:heterophilic cell-cell adhesion via plasma membrane cell adhesion molecules"/>
    <property type="evidence" value="ECO:0007669"/>
    <property type="project" value="UniProtKB-ARBA"/>
</dbReference>
<evidence type="ECO:0000256" key="11">
    <source>
        <dbReference type="ARBA" id="ARBA00023180"/>
    </source>
</evidence>
<gene>
    <name evidence="15" type="ORF">HHI36_000656</name>
</gene>
<dbReference type="SUPFAM" id="SSF69318">
    <property type="entry name" value="Integrin alpha N-terminal domain"/>
    <property type="match status" value="1"/>
</dbReference>
<keyword evidence="7 13" id="KW-1133">Transmembrane helix</keyword>
<feature type="repeat" description="FG-GAP" evidence="12">
    <location>
        <begin position="384"/>
        <end position="447"/>
    </location>
</feature>
<feature type="chain" id="PRO_5044527419" description="Integrin alpha second immunoglobulin-like domain-containing protein" evidence="13">
    <location>
        <begin position="22"/>
        <end position="1095"/>
    </location>
</feature>
<dbReference type="SUPFAM" id="SSF69179">
    <property type="entry name" value="Integrin domains"/>
    <property type="match status" value="2"/>
</dbReference>
<keyword evidence="8 13" id="KW-0401">Integrin</keyword>
<dbReference type="InterPro" id="IPR048285">
    <property type="entry name" value="Integrin_alpha_Ig-like_2"/>
</dbReference>
<dbReference type="AlphaFoldDB" id="A0ABD2P550"/>
<dbReference type="InterPro" id="IPR032695">
    <property type="entry name" value="Integrin_dom_sf"/>
</dbReference>
<accession>A0ABD2P550</accession>
<keyword evidence="4 13" id="KW-0732">Signal</keyword>
<dbReference type="Proteomes" id="UP001516400">
    <property type="component" value="Unassembled WGS sequence"/>
</dbReference>
<keyword evidence="16" id="KW-1185">Reference proteome</keyword>
<dbReference type="Gene3D" id="2.130.10.130">
    <property type="entry name" value="Integrin alpha, N-terminal"/>
    <property type="match status" value="1"/>
</dbReference>
<dbReference type="Gene3D" id="2.60.40.1510">
    <property type="entry name" value="ntegrin, alpha v. Chain A, domain 3"/>
    <property type="match status" value="1"/>
</dbReference>
<dbReference type="Gene3D" id="2.60.40.1530">
    <property type="entry name" value="ntegrin, alpha v. Chain A, domain 4"/>
    <property type="match status" value="1"/>
</dbReference>
<dbReference type="Pfam" id="PF20805">
    <property type="entry name" value="Integrin_A_Ig_2"/>
    <property type="match status" value="1"/>
</dbReference>
<keyword evidence="9 13" id="KW-0472">Membrane</keyword>
<feature type="transmembrane region" description="Helical" evidence="13">
    <location>
        <begin position="1037"/>
        <end position="1061"/>
    </location>
</feature>
<comment type="similarity">
    <text evidence="2 13">Belongs to the integrin alpha chain family.</text>
</comment>
<evidence type="ECO:0000256" key="4">
    <source>
        <dbReference type="ARBA" id="ARBA00022729"/>
    </source>
</evidence>
<reference evidence="15 16" key="1">
    <citation type="journal article" date="2021" name="BMC Biol.">
        <title>Horizontally acquired antibacterial genes associated with adaptive radiation of ladybird beetles.</title>
        <authorList>
            <person name="Li H.S."/>
            <person name="Tang X.F."/>
            <person name="Huang Y.H."/>
            <person name="Xu Z.Y."/>
            <person name="Chen M.L."/>
            <person name="Du X.Y."/>
            <person name="Qiu B.Y."/>
            <person name="Chen P.T."/>
            <person name="Zhang W."/>
            <person name="Slipinski A."/>
            <person name="Escalona H.E."/>
            <person name="Waterhouse R.M."/>
            <person name="Zwick A."/>
            <person name="Pang H."/>
        </authorList>
    </citation>
    <scope>NUCLEOTIDE SEQUENCE [LARGE SCALE GENOMIC DNA]</scope>
    <source>
        <strain evidence="15">SYSU2018</strain>
    </source>
</reference>
<dbReference type="SMART" id="SM00191">
    <property type="entry name" value="Int_alpha"/>
    <property type="match status" value="5"/>
</dbReference>
<dbReference type="GO" id="GO:0016020">
    <property type="term" value="C:membrane"/>
    <property type="evidence" value="ECO:0007669"/>
    <property type="project" value="UniProtKB-SubCell"/>
</dbReference>
<evidence type="ECO:0000256" key="1">
    <source>
        <dbReference type="ARBA" id="ARBA00004479"/>
    </source>
</evidence>
<dbReference type="InterPro" id="IPR013517">
    <property type="entry name" value="FG-GAP"/>
</dbReference>
<evidence type="ECO:0000259" key="14">
    <source>
        <dbReference type="Pfam" id="PF20805"/>
    </source>
</evidence>
<dbReference type="Gene3D" id="2.60.40.1460">
    <property type="entry name" value="Integrin domains. Chain A, domain 2"/>
    <property type="match status" value="1"/>
</dbReference>
<proteinExistence type="inferred from homology"/>
<evidence type="ECO:0000256" key="5">
    <source>
        <dbReference type="ARBA" id="ARBA00022737"/>
    </source>
</evidence>
<evidence type="ECO:0000313" key="16">
    <source>
        <dbReference type="Proteomes" id="UP001516400"/>
    </source>
</evidence>
<evidence type="ECO:0000256" key="8">
    <source>
        <dbReference type="ARBA" id="ARBA00023037"/>
    </source>
</evidence>
<comment type="caution">
    <text evidence="15">The sequence shown here is derived from an EMBL/GenBank/DDBJ whole genome shotgun (WGS) entry which is preliminary data.</text>
</comment>
<keyword evidence="11" id="KW-0325">Glycoprotein</keyword>
<protein>
    <recommendedName>
        <fullName evidence="14">Integrin alpha second immunoglobulin-like domain-containing protein</fullName>
    </recommendedName>
</protein>
<dbReference type="GO" id="GO:0031589">
    <property type="term" value="P:cell-substrate adhesion"/>
    <property type="evidence" value="ECO:0007669"/>
    <property type="project" value="UniProtKB-ARBA"/>
</dbReference>
<keyword evidence="6 13" id="KW-0130">Cell adhesion</keyword>
<dbReference type="PANTHER" id="PTHR23220">
    <property type="entry name" value="INTEGRIN ALPHA"/>
    <property type="match status" value="1"/>
</dbReference>
<evidence type="ECO:0000256" key="10">
    <source>
        <dbReference type="ARBA" id="ARBA00023170"/>
    </source>
</evidence>
<dbReference type="InterPro" id="IPR028994">
    <property type="entry name" value="Integrin_alpha_N"/>
</dbReference>
<sequence>MTNLLLYIFLFLASVTFQCVSFNIDVDNPIVYLDQSKYLPVKPSNKSSFFGLSVILYPGDKGSFPWIQIGAPRSNSPNVQFKNPGTIFRCDIGGLCRNLEVDKTPFQSKKLDDAWIGATMDINLNIDRLVVCAPRWMNIYERGSQKDYRMYGACYWSHLNTSSFTRMLPLYTNFDQDLYTTPKTRNSVYNYGQGESGLSVHMPLTEKELLIGAPGVYNWKGTSIRYKDIVVNDFNPVASRYSTFDRQEKINDDEIFQRANVANARTTTETLAFGLFGYSVTSGYFYSKMSLYYASGAPRSENYYGQVVIYDFQKDNDQRLMVKDTKRGTQFGEYFGASIAAGDIDNDGLDDLFVGAPFYKNTRFNEGRIYVFLGNKKGLKEPPKGETVEGTQMNGQFGAAITYLGDMNNDINKSYQFKPKYVAVSAPYEDESGVVYIFRGIPFQGLDTVPVQRIVGKSILPDLKGFGISISKPADIDLNGYGDIAIGAFQSGHTVLLRSKPLVSVETYFNYTPNAISQDNPDFQVTVCHRYYSFKGMPSIRINRTIIVDEDFNRAFMKDGAATNELNITVFAPSCEKITISLRKSLANVYDPLSLKVTHTYIPEKTRAEKTLISNKIEGADYFCIRCGEYDEYTSTKMVTKYIPFILGCGDDDICTSKLDFMSTFKGTGVRNGTFILGSTNVIELETTVENTGEKAYLLRLQVDLPKEISLKQTPTLCQQNETKIICSLANPLDTNKKTPFSLKLDMDLINRRIVDDFVNIEVKVLTNSINENKDTKIVRLDLKTEADITISGISGEQSYSYATYGNGTKGKVPFKQTYQIGKYGLSPVSLIKFEIMVPYALKTKSGNIPFISLYQPEGHLEGGQSLIFKSDIRYLEETQFGSAEGMDQEDTAIIRSRRAIDTDDIEQVSEASIEVAELNTSRILSVAHMPQENSEASLLGNKTVEITCNTKDVICGIISGKAGPFEGLKKAAVLQIRMIFDIEVVAGLLQENSVVRYSTFGRVEIEDPPNLIQSGKRPDSVSVSSLFVNDAVRKTVALWIFIVSIIAGLLLVLLLTLVLTKAGFFKRTKKEELEQLKAQAGIDNTEGTITEAKE</sequence>
<dbReference type="Pfam" id="PF01839">
    <property type="entry name" value="FG-GAP"/>
    <property type="match status" value="1"/>
</dbReference>
<keyword evidence="10 13" id="KW-0675">Receptor</keyword>
<dbReference type="GO" id="GO:0007229">
    <property type="term" value="P:integrin-mediated signaling pathway"/>
    <property type="evidence" value="ECO:0007669"/>
    <property type="project" value="UniProtKB-KW"/>
</dbReference>
<evidence type="ECO:0000256" key="3">
    <source>
        <dbReference type="ARBA" id="ARBA00022692"/>
    </source>
</evidence>
<feature type="domain" description="Integrin alpha second immunoglobulin-like" evidence="14">
    <location>
        <begin position="649"/>
        <end position="778"/>
    </location>
</feature>
<dbReference type="InterPro" id="IPR000413">
    <property type="entry name" value="Integrin_alpha"/>
</dbReference>